<proteinExistence type="predicted"/>
<dbReference type="PROSITE" id="PS51819">
    <property type="entry name" value="VOC"/>
    <property type="match status" value="1"/>
</dbReference>
<dbReference type="PANTHER" id="PTHR36503:SF2">
    <property type="entry name" value="BLR2408 PROTEIN"/>
    <property type="match status" value="1"/>
</dbReference>
<evidence type="ECO:0000313" key="4">
    <source>
        <dbReference type="Proteomes" id="UP000183760"/>
    </source>
</evidence>
<dbReference type="Gene3D" id="3.10.180.10">
    <property type="entry name" value="2,3-Dihydroxybiphenyl 1,2-Dioxygenase, domain 1"/>
    <property type="match status" value="1"/>
</dbReference>
<comment type="caution">
    <text evidence="2">The sequence shown here is derived from an EMBL/GenBank/DDBJ whole genome shotgun (WGS) entry which is preliminary data.</text>
</comment>
<evidence type="ECO:0000313" key="5">
    <source>
        <dbReference type="Proteomes" id="UP000321514"/>
    </source>
</evidence>
<feature type="domain" description="VOC" evidence="1">
    <location>
        <begin position="27"/>
        <end position="151"/>
    </location>
</feature>
<evidence type="ECO:0000259" key="1">
    <source>
        <dbReference type="PROSITE" id="PS51819"/>
    </source>
</evidence>
<dbReference type="Pfam" id="PF00903">
    <property type="entry name" value="Glyoxalase"/>
    <property type="match status" value="1"/>
</dbReference>
<dbReference type="AlphaFoldDB" id="A0A511T7E7"/>
<name>A0A511T7E7_MYXFU</name>
<keyword evidence="2" id="KW-0560">Oxidoreductase</keyword>
<dbReference type="InterPro" id="IPR037523">
    <property type="entry name" value="VOC_core"/>
</dbReference>
<dbReference type="Proteomes" id="UP000183760">
    <property type="component" value="Unassembled WGS sequence"/>
</dbReference>
<reference evidence="2 5" key="2">
    <citation type="submission" date="2019-07" db="EMBL/GenBank/DDBJ databases">
        <title>Whole genome shotgun sequence of Myxococcus fulvus NBRC 100333.</title>
        <authorList>
            <person name="Hosoyama A."/>
            <person name="Uohara A."/>
            <person name="Ohji S."/>
            <person name="Ichikawa N."/>
        </authorList>
    </citation>
    <scope>NUCLEOTIDE SEQUENCE [LARGE SCALE GENOMIC DNA]</scope>
    <source>
        <strain evidence="2 5">NBRC 100333</strain>
    </source>
</reference>
<accession>A0A511T7E7</accession>
<dbReference type="EMBL" id="BJXR01000033">
    <property type="protein sequence ID" value="GEN09248.1"/>
    <property type="molecule type" value="Genomic_DNA"/>
</dbReference>
<dbReference type="InterPro" id="IPR029068">
    <property type="entry name" value="Glyas_Bleomycin-R_OHBP_Dase"/>
</dbReference>
<dbReference type="SUPFAM" id="SSF54593">
    <property type="entry name" value="Glyoxalase/Bleomycin resistance protein/Dihydroxybiphenyl dioxygenase"/>
    <property type="match status" value="1"/>
</dbReference>
<protein>
    <submittedName>
        <fullName evidence="2">Extradiol dioxygenase</fullName>
    </submittedName>
</protein>
<dbReference type="GO" id="GO:0051213">
    <property type="term" value="F:dioxygenase activity"/>
    <property type="evidence" value="ECO:0007669"/>
    <property type="project" value="UniProtKB-KW"/>
</dbReference>
<dbReference type="EMBL" id="FOIB01000005">
    <property type="protein sequence ID" value="SEU16790.1"/>
    <property type="molecule type" value="Genomic_DNA"/>
</dbReference>
<reference evidence="3 4" key="1">
    <citation type="submission" date="2016-10" db="EMBL/GenBank/DDBJ databases">
        <authorList>
            <person name="Varghese N."/>
            <person name="Submissions S."/>
        </authorList>
    </citation>
    <scope>NUCLEOTIDE SEQUENCE [LARGE SCALE GENOMIC DNA]</scope>
    <source>
        <strain evidence="3 4">DSM 16525</strain>
    </source>
</reference>
<evidence type="ECO:0000313" key="2">
    <source>
        <dbReference type="EMBL" id="GEN09248.1"/>
    </source>
</evidence>
<dbReference type="InterPro" id="IPR004360">
    <property type="entry name" value="Glyas_Fos-R_dOase_dom"/>
</dbReference>
<gene>
    <name evidence="2" type="ORF">MFU01_42850</name>
    <name evidence="3" type="ORF">SAMN05443572_105502</name>
</gene>
<sequence>MIPGPLVRQSQADPLMVEAPMAMTGSRKLFVNLPVKDLKRTNAFFTKLGFTFDARFCDDHATCMVISEEAFVMLLTEARFQDFSKKALCDTRTTAEGIFALSASSREDVDRMVKTAVASGGSTAGEPQDHGFMYGWSFFDPDGHHWEVIHMDMSALPH</sequence>
<dbReference type="STRING" id="1334629.MFUL124B02_27795"/>
<organism evidence="2 5">
    <name type="scientific">Myxococcus fulvus</name>
    <dbReference type="NCBI Taxonomy" id="33"/>
    <lineage>
        <taxon>Bacteria</taxon>
        <taxon>Pseudomonadati</taxon>
        <taxon>Myxococcota</taxon>
        <taxon>Myxococcia</taxon>
        <taxon>Myxococcales</taxon>
        <taxon>Cystobacterineae</taxon>
        <taxon>Myxococcaceae</taxon>
        <taxon>Myxococcus</taxon>
    </lineage>
</organism>
<keyword evidence="2" id="KW-0223">Dioxygenase</keyword>
<dbReference type="PANTHER" id="PTHR36503">
    <property type="entry name" value="BLR2520 PROTEIN"/>
    <property type="match status" value="1"/>
</dbReference>
<evidence type="ECO:0000313" key="3">
    <source>
        <dbReference type="EMBL" id="SEU16790.1"/>
    </source>
</evidence>
<keyword evidence="4" id="KW-1185">Reference proteome</keyword>
<dbReference type="Proteomes" id="UP000321514">
    <property type="component" value="Unassembled WGS sequence"/>
</dbReference>